<dbReference type="SUPFAM" id="SSF55174">
    <property type="entry name" value="Alpha-L RNA-binding motif"/>
    <property type="match status" value="1"/>
</dbReference>
<feature type="compositionally biased region" description="Polar residues" evidence="7">
    <location>
        <begin position="161"/>
        <end position="190"/>
    </location>
</feature>
<dbReference type="GeneID" id="80874096"/>
<dbReference type="InterPro" id="IPR002942">
    <property type="entry name" value="S4_RNA-bd"/>
</dbReference>
<evidence type="ECO:0000256" key="1">
    <source>
        <dbReference type="ARBA" id="ARBA00007465"/>
    </source>
</evidence>
<dbReference type="PROSITE" id="PS50889">
    <property type="entry name" value="S4"/>
    <property type="match status" value="1"/>
</dbReference>
<evidence type="ECO:0000256" key="7">
    <source>
        <dbReference type="SAM" id="MobiDB-lite"/>
    </source>
</evidence>
<dbReference type="InterPro" id="IPR036986">
    <property type="entry name" value="S4_RNA-bd_sf"/>
</dbReference>
<protein>
    <submittedName>
        <fullName evidence="9">Mitochondrial ribosomal protein subunit S4</fullName>
    </submittedName>
</protein>
<dbReference type="GO" id="GO:0042274">
    <property type="term" value="P:ribosomal small subunit biogenesis"/>
    <property type="evidence" value="ECO:0007669"/>
    <property type="project" value="TreeGrafter"/>
</dbReference>
<dbReference type="RefSeq" id="XP_056035867.1">
    <property type="nucleotide sequence ID" value="XM_056179407.1"/>
</dbReference>
<organism evidence="9 10">
    <name type="scientific">Schizosaccharomyces osmophilus</name>
    <dbReference type="NCBI Taxonomy" id="2545709"/>
    <lineage>
        <taxon>Eukaryota</taxon>
        <taxon>Fungi</taxon>
        <taxon>Dikarya</taxon>
        <taxon>Ascomycota</taxon>
        <taxon>Taphrinomycotina</taxon>
        <taxon>Schizosaccharomycetes</taxon>
        <taxon>Schizosaccharomycetales</taxon>
        <taxon>Schizosaccharomycetaceae</taxon>
        <taxon>Schizosaccharomyces</taxon>
    </lineage>
</organism>
<dbReference type="Proteomes" id="UP001212411">
    <property type="component" value="Chromosome 1"/>
</dbReference>
<dbReference type="InterPro" id="IPR022801">
    <property type="entry name" value="Ribosomal_uS4"/>
</dbReference>
<dbReference type="PROSITE" id="PS00632">
    <property type="entry name" value="RIBOSOMAL_S4"/>
    <property type="match status" value="1"/>
</dbReference>
<sequence length="331" mass="37818">MRGKPFISLKRMLLRPSWNKFNLYNIARKQLPSPSSGTLFQKKWIAKRETRAYHGPQLREYQLKNSFQPKVHGVTPSHENKNPIPFMSQMYAFIESRLDMSIHRAMFASSALQARQLVVHGKVSVNGLPEKRSYRVLKPGDLVTVEPKFVLHCVSALKSKNSQPASSEANTSTEKDGTSSNESKANPSNEENQETSLSKSTLDSKLESGMHNFSPKPYMALMAFIPSYLEVCFQTCSFVYVRDPVARPGLTEVPSPFPEDIHALAYSYYIRSRCMRQGAAHRQAKRLFPQRIHDPGFFRGPRDLYDPKKKSSKNSYSERYPVRRTKLPKLV</sequence>
<keyword evidence="2 6" id="KW-0699">rRNA-binding</keyword>
<dbReference type="InterPro" id="IPR018079">
    <property type="entry name" value="Ribosomal_uS4_CS"/>
</dbReference>
<dbReference type="EMBL" id="CP115611">
    <property type="protein sequence ID" value="WBW71624.1"/>
    <property type="molecule type" value="Genomic_DNA"/>
</dbReference>
<comment type="similarity">
    <text evidence="1">Belongs to the universal ribosomal protein uS4 family.</text>
</comment>
<accession>A0AAE9W8F4</accession>
<reference evidence="9 10" key="1">
    <citation type="journal article" date="2023" name="G3 (Bethesda)">
        <title>A high-quality reference genome for the fission yeast Schizosaccharomyces osmophilus.</title>
        <authorList>
            <person name="Jia G.S."/>
            <person name="Zhang W.C."/>
            <person name="Liang Y."/>
            <person name="Liu X.H."/>
            <person name="Rhind N."/>
            <person name="Pidoux A."/>
            <person name="Brysch-Herzberg M."/>
            <person name="Du L.L."/>
        </authorList>
    </citation>
    <scope>NUCLEOTIDE SEQUENCE [LARGE SCALE GENOMIC DNA]</scope>
    <source>
        <strain evidence="9 10">CBS 15793</strain>
    </source>
</reference>
<evidence type="ECO:0000256" key="6">
    <source>
        <dbReference type="PROSITE-ProRule" id="PRU00182"/>
    </source>
</evidence>
<dbReference type="Pfam" id="PF01479">
    <property type="entry name" value="S4"/>
    <property type="match status" value="1"/>
</dbReference>
<evidence type="ECO:0000256" key="4">
    <source>
        <dbReference type="ARBA" id="ARBA00022980"/>
    </source>
</evidence>
<keyword evidence="3 6" id="KW-0694">RNA-binding</keyword>
<evidence type="ECO:0000256" key="5">
    <source>
        <dbReference type="ARBA" id="ARBA00023274"/>
    </source>
</evidence>
<dbReference type="AlphaFoldDB" id="A0AAE9W8F4"/>
<dbReference type="PANTHER" id="PTHR11831">
    <property type="entry name" value="30S 40S RIBOSOMAL PROTEIN"/>
    <property type="match status" value="1"/>
</dbReference>
<feature type="domain" description="RNA-binding S4" evidence="8">
    <location>
        <begin position="96"/>
        <end position="152"/>
    </location>
</feature>
<feature type="region of interest" description="Disordered" evidence="7">
    <location>
        <begin position="293"/>
        <end position="319"/>
    </location>
</feature>
<name>A0AAE9W8F4_9SCHI</name>
<dbReference type="GO" id="GO:0019843">
    <property type="term" value="F:rRNA binding"/>
    <property type="evidence" value="ECO:0007669"/>
    <property type="project" value="UniProtKB-KW"/>
</dbReference>
<dbReference type="KEGG" id="som:SOMG_00613"/>
<proteinExistence type="inferred from homology"/>
<evidence type="ECO:0000256" key="2">
    <source>
        <dbReference type="ARBA" id="ARBA00022730"/>
    </source>
</evidence>
<gene>
    <name evidence="9" type="primary">nam9</name>
    <name evidence="9" type="ORF">SOMG_00613</name>
</gene>
<evidence type="ECO:0000259" key="8">
    <source>
        <dbReference type="SMART" id="SM00363"/>
    </source>
</evidence>
<dbReference type="SMART" id="SM00363">
    <property type="entry name" value="S4"/>
    <property type="match status" value="1"/>
</dbReference>
<dbReference type="Gene3D" id="3.10.290.10">
    <property type="entry name" value="RNA-binding S4 domain"/>
    <property type="match status" value="1"/>
</dbReference>
<feature type="region of interest" description="Disordered" evidence="7">
    <location>
        <begin position="161"/>
        <end position="203"/>
    </location>
</feature>
<evidence type="ECO:0000313" key="9">
    <source>
        <dbReference type="EMBL" id="WBW71624.1"/>
    </source>
</evidence>
<keyword evidence="10" id="KW-1185">Reference proteome</keyword>
<keyword evidence="5" id="KW-0687">Ribonucleoprotein</keyword>
<evidence type="ECO:0000313" key="10">
    <source>
        <dbReference type="Proteomes" id="UP001212411"/>
    </source>
</evidence>
<dbReference type="PANTHER" id="PTHR11831:SF4">
    <property type="entry name" value="SMALL RIBOSOMAL SUBUNIT PROTEIN US4M"/>
    <property type="match status" value="1"/>
</dbReference>
<keyword evidence="4 9" id="KW-0689">Ribosomal protein</keyword>
<dbReference type="CDD" id="cd00165">
    <property type="entry name" value="S4"/>
    <property type="match status" value="1"/>
</dbReference>
<dbReference type="GO" id="GO:0005763">
    <property type="term" value="C:mitochondrial small ribosomal subunit"/>
    <property type="evidence" value="ECO:0007669"/>
    <property type="project" value="TreeGrafter"/>
</dbReference>
<dbReference type="GO" id="GO:0003735">
    <property type="term" value="F:structural constituent of ribosome"/>
    <property type="evidence" value="ECO:0007669"/>
    <property type="project" value="TreeGrafter"/>
</dbReference>
<feature type="compositionally biased region" description="Basic and acidic residues" evidence="7">
    <location>
        <begin position="293"/>
        <end position="309"/>
    </location>
</feature>
<evidence type="ECO:0000256" key="3">
    <source>
        <dbReference type="ARBA" id="ARBA00022884"/>
    </source>
</evidence>